<dbReference type="Pfam" id="PF17921">
    <property type="entry name" value="Integrase_H2C2"/>
    <property type="match status" value="1"/>
</dbReference>
<dbReference type="Gene3D" id="1.10.340.70">
    <property type="match status" value="1"/>
</dbReference>
<evidence type="ECO:0000256" key="2">
    <source>
        <dbReference type="ARBA" id="ARBA00022723"/>
    </source>
</evidence>
<evidence type="ECO:0000256" key="1">
    <source>
        <dbReference type="ARBA" id="ARBA00022670"/>
    </source>
</evidence>
<sequence>MRLITLAMRPALGRCVIVFIDDILVYSRTLAQHVKDVKWVLDLLRANNLYVKIKKCEFFINSTHFLGFVIDAKGIMPERLKLELIRDWPDPKDLHELRIFLGAANWVRKFVRGFASIAQPLTKALKKGMKFKWTEEMKTAFCSLKEAIINITSLYIPDPERPFKIFGDMSEQRNALGGALMQQDPCVGWLRPVAFASRTLTKEERNYPIREKELLAAIFLLKYWRPYVSETTTVWTDHESLKTLDLTASYAEARGRVRRWMSFFQELGVKLKYLPGAKNTLADALSRRPPSEKAHAAMGCEICLQTSSRLLPDEEFLQKVRDGYREDKFFRDALFFLSPRAQGQKREEPPPFLRFRLSHMEMRDGLLYYKNRLAIPTKKLQRNLIFECHDVPGAGHLAIEKTYLRLIEDFYWPNMFSSVAAYVPRCDACLRNKQANQKPFGLLQPLPVPARPYDSVSMDFVCALPRVHFQGEWVDSVLTVVDRLSKRPHWIPCATTITAEGAAHLFYDHIVCSHGLPLEIVSDRDPRWMAEFWRGLHKLAGTRLMMSSSGHPQTDGQSEIYNRTLETMLRCFCGDHQSEWPKLLPSLEFACISSTHSGLKATPHAVLYGFEARTFPSLLVAGRTATAAEDFHLRRQALLEEVKERLERANEEAKRKADQKRREATFVPGDWVLVHRKFFESERLPSERKAKLSHIWYGPFEIDKKVGEVSNELMFPAGVRKYPVVHVSYMKAYPVSPEDPPPRVLLPRFEEAEWEVDRVVDMRGKGRTLDYHVVWKGYSETEATWEPPENLKNAKDAIKAFKELRRLR</sequence>
<dbReference type="InterPro" id="IPR001584">
    <property type="entry name" value="Integrase_cat-core"/>
</dbReference>
<feature type="domain" description="Integrase catalytic" evidence="14">
    <location>
        <begin position="448"/>
        <end position="611"/>
    </location>
</feature>
<evidence type="ECO:0000256" key="8">
    <source>
        <dbReference type="ARBA" id="ARBA00022932"/>
    </source>
</evidence>
<feature type="domain" description="Chromo" evidence="13">
    <location>
        <begin position="754"/>
        <end position="808"/>
    </location>
</feature>
<keyword evidence="9" id="KW-0238">DNA-binding</keyword>
<dbReference type="Pfam" id="PF00385">
    <property type="entry name" value="Chromo"/>
    <property type="match status" value="1"/>
</dbReference>
<evidence type="ECO:0000256" key="3">
    <source>
        <dbReference type="ARBA" id="ARBA00022750"/>
    </source>
</evidence>
<dbReference type="InterPro" id="IPR000953">
    <property type="entry name" value="Chromo/chromo_shadow_dom"/>
</dbReference>
<dbReference type="GO" id="GO:0015074">
    <property type="term" value="P:DNA integration"/>
    <property type="evidence" value="ECO:0007669"/>
    <property type="project" value="UniProtKB-KW"/>
</dbReference>
<dbReference type="GO" id="GO:0003677">
    <property type="term" value="F:DNA binding"/>
    <property type="evidence" value="ECO:0007669"/>
    <property type="project" value="UniProtKB-KW"/>
</dbReference>
<dbReference type="InterPro" id="IPR043502">
    <property type="entry name" value="DNA/RNA_pol_sf"/>
</dbReference>
<dbReference type="GO" id="GO:0003964">
    <property type="term" value="F:RNA-directed DNA polymerase activity"/>
    <property type="evidence" value="ECO:0007669"/>
    <property type="project" value="UniProtKB-KW"/>
</dbReference>
<reference evidence="15" key="1">
    <citation type="submission" date="2014-11" db="EMBL/GenBank/DDBJ databases">
        <title>Molecular phylogeny of cliff fern family Woodsiaceae with morphological implications.</title>
        <authorList>
            <person name="Shao Y.-Z."/>
            <person name="Wei R."/>
            <person name="Zhang X.-C."/>
        </authorList>
    </citation>
    <scope>NUCLEOTIDE SEQUENCE</scope>
</reference>
<keyword evidence="12" id="KW-0175">Coiled coil</keyword>
<evidence type="ECO:0000256" key="4">
    <source>
        <dbReference type="ARBA" id="ARBA00022801"/>
    </source>
</evidence>
<dbReference type="InterPro" id="IPR000477">
    <property type="entry name" value="RT_dom"/>
</dbReference>
<dbReference type="SUPFAM" id="SSF54160">
    <property type="entry name" value="Chromo domain-like"/>
    <property type="match status" value="1"/>
</dbReference>
<dbReference type="InterPro" id="IPR016197">
    <property type="entry name" value="Chromo-like_dom_sf"/>
</dbReference>
<organism evidence="15">
    <name type="scientific">Chromera velia CCMP2878</name>
    <dbReference type="NCBI Taxonomy" id="1169474"/>
    <lineage>
        <taxon>Eukaryota</taxon>
        <taxon>Sar</taxon>
        <taxon>Alveolata</taxon>
        <taxon>Colpodellida</taxon>
        <taxon>Chromeraceae</taxon>
        <taxon>Chromera</taxon>
    </lineage>
</organism>
<dbReference type="PANTHER" id="PTHR37984">
    <property type="entry name" value="PROTEIN CBG26694"/>
    <property type="match status" value="1"/>
</dbReference>
<dbReference type="SUPFAM" id="SSF53098">
    <property type="entry name" value="Ribonuclease H-like"/>
    <property type="match status" value="1"/>
</dbReference>
<dbReference type="Gene3D" id="3.30.70.270">
    <property type="match status" value="2"/>
</dbReference>
<dbReference type="EMBL" id="CDMZ01001033">
    <property type="protein sequence ID" value="CUC09534.1"/>
    <property type="molecule type" value="Genomic_DNA"/>
</dbReference>
<dbReference type="Pfam" id="PF17919">
    <property type="entry name" value="RT_RNaseH_2"/>
    <property type="match status" value="1"/>
</dbReference>
<dbReference type="SUPFAM" id="SSF56672">
    <property type="entry name" value="DNA/RNA polymerases"/>
    <property type="match status" value="1"/>
</dbReference>
<dbReference type="CDD" id="cd00024">
    <property type="entry name" value="CD_CSD"/>
    <property type="match status" value="1"/>
</dbReference>
<evidence type="ECO:0000256" key="9">
    <source>
        <dbReference type="ARBA" id="ARBA00023125"/>
    </source>
</evidence>
<dbReference type="GO" id="GO:0006310">
    <property type="term" value="P:DNA recombination"/>
    <property type="evidence" value="ECO:0007669"/>
    <property type="project" value="UniProtKB-KW"/>
</dbReference>
<keyword evidence="3" id="KW-0064">Aspartyl protease</keyword>
<keyword evidence="1" id="KW-0645">Protease</keyword>
<accession>A0A0K6S7Q0</accession>
<dbReference type="Pfam" id="PF24626">
    <property type="entry name" value="SH3_Tf2-1"/>
    <property type="match status" value="1"/>
</dbReference>
<keyword evidence="6" id="KW-0229">DNA integration</keyword>
<keyword evidence="8" id="KW-0548">Nucleotidyltransferase</keyword>
<evidence type="ECO:0000256" key="10">
    <source>
        <dbReference type="ARBA" id="ARBA00023172"/>
    </source>
</evidence>
<evidence type="ECO:0000256" key="6">
    <source>
        <dbReference type="ARBA" id="ARBA00022908"/>
    </source>
</evidence>
<dbReference type="Gene3D" id="3.10.20.370">
    <property type="match status" value="1"/>
</dbReference>
<dbReference type="InterPro" id="IPR056924">
    <property type="entry name" value="SH3_Tf2-1"/>
</dbReference>
<keyword evidence="5" id="KW-0460">Magnesium</keyword>
<keyword evidence="8" id="KW-0239">DNA-directed DNA polymerase</keyword>
<evidence type="ECO:0000256" key="7">
    <source>
        <dbReference type="ARBA" id="ARBA00022918"/>
    </source>
</evidence>
<keyword evidence="8" id="KW-0808">Transferase</keyword>
<dbReference type="GO" id="GO:0004190">
    <property type="term" value="F:aspartic-type endopeptidase activity"/>
    <property type="evidence" value="ECO:0007669"/>
    <property type="project" value="UniProtKB-KW"/>
</dbReference>
<dbReference type="GO" id="GO:0003887">
    <property type="term" value="F:DNA-directed DNA polymerase activity"/>
    <property type="evidence" value="ECO:0007669"/>
    <property type="project" value="UniProtKB-KW"/>
</dbReference>
<dbReference type="SMART" id="SM00298">
    <property type="entry name" value="CHROMO"/>
    <property type="match status" value="1"/>
</dbReference>
<dbReference type="CDD" id="cd09274">
    <property type="entry name" value="RNase_HI_RT_Ty3"/>
    <property type="match status" value="1"/>
</dbReference>
<dbReference type="InterPro" id="IPR050951">
    <property type="entry name" value="Retrovirus_Pol_polyprotein"/>
</dbReference>
<dbReference type="Gene3D" id="2.40.50.40">
    <property type="match status" value="1"/>
</dbReference>
<dbReference type="InterPro" id="IPR012337">
    <property type="entry name" value="RNaseH-like_sf"/>
</dbReference>
<proteinExistence type="predicted"/>
<dbReference type="InterPro" id="IPR023780">
    <property type="entry name" value="Chromo_domain"/>
</dbReference>
<evidence type="ECO:0000256" key="12">
    <source>
        <dbReference type="SAM" id="Coils"/>
    </source>
</evidence>
<evidence type="ECO:0000256" key="5">
    <source>
        <dbReference type="ARBA" id="ARBA00022842"/>
    </source>
</evidence>
<evidence type="ECO:0000259" key="14">
    <source>
        <dbReference type="PROSITE" id="PS50994"/>
    </source>
</evidence>
<evidence type="ECO:0008006" key="16">
    <source>
        <dbReference type="Google" id="ProtNLM"/>
    </source>
</evidence>
<keyword evidence="11" id="KW-0511">Multifunctional enzyme</keyword>
<dbReference type="GO" id="GO:0006508">
    <property type="term" value="P:proteolysis"/>
    <property type="evidence" value="ECO:0007669"/>
    <property type="project" value="UniProtKB-KW"/>
</dbReference>
<gene>
    <name evidence="15" type="ORF">Cvel_21008.t1.CR1</name>
</gene>
<dbReference type="VEuPathDB" id="CryptoDB:Cvel_21008"/>
<protein>
    <recommendedName>
        <fullName evidence="16">Integrase catalytic domain-containing protein</fullName>
    </recommendedName>
</protein>
<dbReference type="Gene3D" id="3.30.420.10">
    <property type="entry name" value="Ribonuclease H-like superfamily/Ribonuclease H"/>
    <property type="match status" value="1"/>
</dbReference>
<name>A0A0K6S7Q0_9ALVE</name>
<evidence type="ECO:0000313" key="15">
    <source>
        <dbReference type="EMBL" id="CUC09534.1"/>
    </source>
</evidence>
<evidence type="ECO:0000259" key="13">
    <source>
        <dbReference type="PROSITE" id="PS50013"/>
    </source>
</evidence>
<dbReference type="AlphaFoldDB" id="A0A0K6S7Q0"/>
<dbReference type="PANTHER" id="PTHR37984:SF5">
    <property type="entry name" value="PROTEIN NYNRIN-LIKE"/>
    <property type="match status" value="1"/>
</dbReference>
<dbReference type="InterPro" id="IPR036397">
    <property type="entry name" value="RNaseH_sf"/>
</dbReference>
<dbReference type="Pfam" id="PF00078">
    <property type="entry name" value="RVT_1"/>
    <property type="match status" value="1"/>
</dbReference>
<keyword evidence="7" id="KW-0695">RNA-directed DNA polymerase</keyword>
<keyword evidence="4" id="KW-0378">Hydrolase</keyword>
<evidence type="ECO:0000256" key="11">
    <source>
        <dbReference type="ARBA" id="ARBA00023268"/>
    </source>
</evidence>
<dbReference type="InterPro" id="IPR041577">
    <property type="entry name" value="RT_RNaseH_2"/>
</dbReference>
<keyword evidence="10" id="KW-0233">DNA recombination</keyword>
<dbReference type="FunFam" id="3.30.70.270:FF:000020">
    <property type="entry name" value="Transposon Tf2-6 polyprotein-like Protein"/>
    <property type="match status" value="1"/>
</dbReference>
<feature type="coiled-coil region" evidence="12">
    <location>
        <begin position="632"/>
        <end position="663"/>
    </location>
</feature>
<dbReference type="PROSITE" id="PS50013">
    <property type="entry name" value="CHROMO_2"/>
    <property type="match status" value="1"/>
</dbReference>
<dbReference type="PhylomeDB" id="A0A0K6S7Q0"/>
<dbReference type="PROSITE" id="PS50994">
    <property type="entry name" value="INTEGRASE"/>
    <property type="match status" value="1"/>
</dbReference>
<dbReference type="InterPro" id="IPR041588">
    <property type="entry name" value="Integrase_H2C2"/>
</dbReference>
<keyword evidence="2" id="KW-0479">Metal-binding</keyword>
<dbReference type="GO" id="GO:0046872">
    <property type="term" value="F:metal ion binding"/>
    <property type="evidence" value="ECO:0007669"/>
    <property type="project" value="UniProtKB-KW"/>
</dbReference>
<dbReference type="InterPro" id="IPR043128">
    <property type="entry name" value="Rev_trsase/Diguanyl_cyclase"/>
</dbReference>